<keyword evidence="2" id="KW-1185">Reference proteome</keyword>
<dbReference type="RefSeq" id="WP_284057745.1">
    <property type="nucleotide sequence ID" value="NZ_JAMSLR010000009.1"/>
</dbReference>
<accession>A0AA41WBG3</accession>
<name>A0AA41WBG3_9BACT</name>
<dbReference type="Proteomes" id="UP001165306">
    <property type="component" value="Unassembled WGS sequence"/>
</dbReference>
<protein>
    <submittedName>
        <fullName evidence="1">Protein-L-isoaspartate o-methyltransferase 1</fullName>
    </submittedName>
</protein>
<evidence type="ECO:0000313" key="2">
    <source>
        <dbReference type="Proteomes" id="UP001165306"/>
    </source>
</evidence>
<dbReference type="AlphaFoldDB" id="A0AA41WBG3"/>
<sequence length="84" mass="9485">MTIDEATALRLAGEAVDRAGGSRHIYRNPRHPFAPNAIRSFEIEGYRVVVRFGEISSPAIVEVEGWVFEIQEEGLITLFRPSRE</sequence>
<comment type="caution">
    <text evidence="1">The sequence shown here is derived from an EMBL/GenBank/DDBJ whole genome shotgun (WGS) entry which is preliminary data.</text>
</comment>
<proteinExistence type="predicted"/>
<reference evidence="1" key="1">
    <citation type="submission" date="2022-06" db="EMBL/GenBank/DDBJ databases">
        <title>CFH 74404 Thermomicrobiaceae sp.</title>
        <authorList>
            <person name="Ming H."/>
            <person name="Li W.-J."/>
            <person name="Zhao Z."/>
        </authorList>
    </citation>
    <scope>NUCLEOTIDE SEQUENCE</scope>
    <source>
        <strain evidence="1">CFH 74404</strain>
    </source>
</reference>
<dbReference type="EMBL" id="JAMSLR010000009">
    <property type="protein sequence ID" value="MCM8749959.1"/>
    <property type="molecule type" value="Genomic_DNA"/>
</dbReference>
<gene>
    <name evidence="1" type="ORF">NET02_12445</name>
</gene>
<organism evidence="1 2">
    <name type="scientific">Thermalbibacter longus</name>
    <dbReference type="NCBI Taxonomy" id="2951981"/>
    <lineage>
        <taxon>Bacteria</taxon>
        <taxon>Pseudomonadati</taxon>
        <taxon>Thermomicrobiota</taxon>
        <taxon>Thermomicrobia</taxon>
        <taxon>Thermomicrobiales</taxon>
        <taxon>Thermomicrobiaceae</taxon>
        <taxon>Thermalbibacter</taxon>
    </lineage>
</organism>
<evidence type="ECO:0000313" key="1">
    <source>
        <dbReference type="EMBL" id="MCM8749959.1"/>
    </source>
</evidence>